<dbReference type="Proteomes" id="UP000321352">
    <property type="component" value="Segment"/>
</dbReference>
<name>A0A5A4U4X5_9CAUD</name>
<dbReference type="EMBL" id="LC494302">
    <property type="protein sequence ID" value="BBM62036.1"/>
    <property type="molecule type" value="Genomic_DNA"/>
</dbReference>
<keyword evidence="1" id="KW-0812">Transmembrane</keyword>
<reference evidence="2 3" key="1">
    <citation type="submission" date="2019-07" db="EMBL/GenBank/DDBJ databases">
        <title>Whole genome analysis of E. coli Jumbo phage.</title>
        <authorList>
            <person name="Azam A.H."/>
            <person name="Oishi K."/>
            <person name="Miyanaga K."/>
            <person name="Tanji Y."/>
        </authorList>
    </citation>
    <scope>NUCLEOTIDE SEQUENCE [LARGE SCALE GENOMIC DNA]</scope>
    <source>
        <strain evidence="2 3">SP27</strain>
    </source>
</reference>
<evidence type="ECO:0000256" key="1">
    <source>
        <dbReference type="SAM" id="Phobius"/>
    </source>
</evidence>
<protein>
    <submittedName>
        <fullName evidence="2">Uncharacterized protein</fullName>
    </submittedName>
</protein>
<proteinExistence type="predicted"/>
<gene>
    <name evidence="2" type="ORF">EO157G_4470</name>
</gene>
<feature type="transmembrane region" description="Helical" evidence="1">
    <location>
        <begin position="44"/>
        <end position="62"/>
    </location>
</feature>
<evidence type="ECO:0000313" key="2">
    <source>
        <dbReference type="EMBL" id="BBM62036.1"/>
    </source>
</evidence>
<evidence type="ECO:0000313" key="3">
    <source>
        <dbReference type="Proteomes" id="UP000321352"/>
    </source>
</evidence>
<keyword evidence="1" id="KW-0472">Membrane</keyword>
<organism evidence="2 3">
    <name type="scientific">Escherichia phage SP27</name>
    <dbReference type="NCBI Taxonomy" id="2495557"/>
    <lineage>
        <taxon>Viruses</taxon>
        <taxon>Duplodnaviria</taxon>
        <taxon>Heunggongvirae</taxon>
        <taxon>Uroviricota</taxon>
        <taxon>Caudoviricetes</taxon>
        <taxon>Asteriusvirus</taxon>
        <taxon>Asteriusvirus PBECO4</taxon>
    </lineage>
</organism>
<sequence>MMAYTIYEWVLSFFIVFSIVVIYNNAKCLYRDLKSNGYHKDNNFMYAYHIGIILLLSIYLIVFL</sequence>
<keyword evidence="1" id="KW-1133">Transmembrane helix</keyword>
<feature type="transmembrane region" description="Helical" evidence="1">
    <location>
        <begin position="6"/>
        <end position="23"/>
    </location>
</feature>
<accession>A0A5A4U4X5</accession>